<name>A0A2P2PDH8_RHIMU</name>
<accession>A0A2P2PDH8</accession>
<protein>
    <submittedName>
        <fullName evidence="1">Uncharacterized protein</fullName>
    </submittedName>
</protein>
<dbReference type="AlphaFoldDB" id="A0A2P2PDH8"/>
<reference evidence="1" key="1">
    <citation type="submission" date="2018-02" db="EMBL/GenBank/DDBJ databases">
        <title>Rhizophora mucronata_Transcriptome.</title>
        <authorList>
            <person name="Meera S.P."/>
            <person name="Sreeshan A."/>
            <person name="Augustine A."/>
        </authorList>
    </citation>
    <scope>NUCLEOTIDE SEQUENCE</scope>
    <source>
        <tissue evidence="1">Leaf</tissue>
    </source>
</reference>
<dbReference type="EMBL" id="GGEC01072318">
    <property type="protein sequence ID" value="MBX52802.1"/>
    <property type="molecule type" value="Transcribed_RNA"/>
</dbReference>
<evidence type="ECO:0000313" key="1">
    <source>
        <dbReference type="EMBL" id="MBX52802.1"/>
    </source>
</evidence>
<proteinExistence type="predicted"/>
<sequence length="50" mass="5692">MEQLLHKVGEEMLPGDLIDEEKLLVEIWTLSLLTLMRAATKAFYQSLSSV</sequence>
<organism evidence="1">
    <name type="scientific">Rhizophora mucronata</name>
    <name type="common">Asiatic mangrove</name>
    <dbReference type="NCBI Taxonomy" id="61149"/>
    <lineage>
        <taxon>Eukaryota</taxon>
        <taxon>Viridiplantae</taxon>
        <taxon>Streptophyta</taxon>
        <taxon>Embryophyta</taxon>
        <taxon>Tracheophyta</taxon>
        <taxon>Spermatophyta</taxon>
        <taxon>Magnoliopsida</taxon>
        <taxon>eudicotyledons</taxon>
        <taxon>Gunneridae</taxon>
        <taxon>Pentapetalae</taxon>
        <taxon>rosids</taxon>
        <taxon>fabids</taxon>
        <taxon>Malpighiales</taxon>
        <taxon>Rhizophoraceae</taxon>
        <taxon>Rhizophora</taxon>
    </lineage>
</organism>